<name>A0A915JA74_ROMCU</name>
<accession>A0A915JA74</accession>
<feature type="compositionally biased region" description="Basic and acidic residues" evidence="4">
    <location>
        <begin position="541"/>
        <end position="552"/>
    </location>
</feature>
<dbReference type="SMART" id="SM00456">
    <property type="entry name" value="WW"/>
    <property type="match status" value="1"/>
</dbReference>
<feature type="compositionally biased region" description="Acidic residues" evidence="4">
    <location>
        <begin position="513"/>
        <end position="540"/>
    </location>
</feature>
<dbReference type="Gene3D" id="1.10.1740.100">
    <property type="entry name" value="Set2, Rpb1 interacting domain"/>
    <property type="match status" value="1"/>
</dbReference>
<dbReference type="PANTHER" id="PTHR46711">
    <property type="entry name" value="HISTONE-LYSINE N-METHYLTRANSFERASE SETD2"/>
    <property type="match status" value="1"/>
</dbReference>
<dbReference type="GO" id="GO:0006355">
    <property type="term" value="P:regulation of DNA-templated transcription"/>
    <property type="evidence" value="ECO:0007669"/>
    <property type="project" value="InterPro"/>
</dbReference>
<dbReference type="GO" id="GO:0005694">
    <property type="term" value="C:chromosome"/>
    <property type="evidence" value="ECO:0007669"/>
    <property type="project" value="InterPro"/>
</dbReference>
<keyword evidence="6" id="KW-1185">Reference proteome</keyword>
<evidence type="ECO:0000313" key="6">
    <source>
        <dbReference type="Proteomes" id="UP000887565"/>
    </source>
</evidence>
<dbReference type="PROSITE" id="PS50020">
    <property type="entry name" value="WW_DOMAIN_2"/>
    <property type="match status" value="1"/>
</dbReference>
<feature type="region of interest" description="Disordered" evidence="4">
    <location>
        <begin position="395"/>
        <end position="448"/>
    </location>
</feature>
<dbReference type="WBParaSite" id="nRc.2.0.1.t22581-RA">
    <property type="protein sequence ID" value="nRc.2.0.1.t22581-RA"/>
    <property type="gene ID" value="nRc.2.0.1.g22581"/>
</dbReference>
<dbReference type="CDD" id="cd00201">
    <property type="entry name" value="WW"/>
    <property type="match status" value="1"/>
</dbReference>
<sequence length="615" mass="71274">DETNFLPECSDRKIVGDLLTDIVTTIDHFVGKWSNWEFDFDDMISHFDTSQHIKAKSTDLLKKWSSLTYDFKIPKNKERKEKISDQQRIQKAIKSPSSFSDQSSSSTSSLYNKKMQHRSTGFPYRLNDEKLSSKTYSKEKLMDFSRSKEERRREFEARVAREEEERKINEQLQMCAKLKNMPTLGGVAGASTDGAMDWTETTPPLVVMEQEPPHLESMQNNPLCVQSAIPAELVLDTTTSKYWWKDRATNIFVYAATEEQIQAYNDGDVSKIPHFFNDPSTGLIHEVEVHVQQIPPPQQEILNQNCEPLFYEQENALPQQSLQEKIVNLETEIVALESQLNQKKSELQWLKEQRDASDAALLVPPPPKLPKNWRMARDTDGKPYYYHVRTKKTQWEFPTGPETPSAASLKDSSSEDSSGQESDDVKSPGHHSIVERNRRDLKRKKSHFDDQFSKLDESKNVDWQSAKHWRQKMLEKAKIGKLRRQEHQQKLNKALKTKCKPPKSKIRTIQDKEDGEWTPEEEITVEQPEDDEDEEQEEETRDYTPDGCEKLEPCQNLADSTTSSENLRKLIGCKENFKAEISELVIKCLNPYRKPDCKRGRISNNDDFKHLARKN</sequence>
<evidence type="ECO:0000256" key="3">
    <source>
        <dbReference type="SAM" id="Coils"/>
    </source>
</evidence>
<dbReference type="GO" id="GO:0005634">
    <property type="term" value="C:nucleus"/>
    <property type="evidence" value="ECO:0007669"/>
    <property type="project" value="TreeGrafter"/>
</dbReference>
<feature type="coiled-coil region" evidence="3">
    <location>
        <begin position="319"/>
        <end position="353"/>
    </location>
</feature>
<proteinExistence type="predicted"/>
<dbReference type="PROSITE" id="PS01159">
    <property type="entry name" value="WW_DOMAIN_1"/>
    <property type="match status" value="1"/>
</dbReference>
<evidence type="ECO:0000256" key="1">
    <source>
        <dbReference type="ARBA" id="ARBA00004123"/>
    </source>
</evidence>
<evidence type="ECO:0000256" key="2">
    <source>
        <dbReference type="ARBA" id="ARBA00023242"/>
    </source>
</evidence>
<dbReference type="PANTHER" id="PTHR46711:SF1">
    <property type="entry name" value="HISTONE-LYSINE N-METHYLTRANSFERASE SETD2"/>
    <property type="match status" value="1"/>
</dbReference>
<protein>
    <submittedName>
        <fullName evidence="7">WW domain-containing protein</fullName>
    </submittedName>
</protein>
<dbReference type="Pfam" id="PF08236">
    <property type="entry name" value="SRI"/>
    <property type="match status" value="1"/>
</dbReference>
<dbReference type="InterPro" id="IPR001202">
    <property type="entry name" value="WW_dom"/>
</dbReference>
<comment type="subcellular location">
    <subcellularLocation>
        <location evidence="1">Nucleus</location>
    </subcellularLocation>
</comment>
<dbReference type="InterPro" id="IPR036020">
    <property type="entry name" value="WW_dom_sf"/>
</dbReference>
<dbReference type="InterPro" id="IPR042294">
    <property type="entry name" value="SETD2_animal"/>
</dbReference>
<feature type="region of interest" description="Disordered" evidence="4">
    <location>
        <begin position="79"/>
        <end position="116"/>
    </location>
</feature>
<dbReference type="Proteomes" id="UP000887565">
    <property type="component" value="Unplaced"/>
</dbReference>
<feature type="region of interest" description="Disordered" evidence="4">
    <location>
        <begin position="358"/>
        <end position="377"/>
    </location>
</feature>
<evidence type="ECO:0000256" key="4">
    <source>
        <dbReference type="SAM" id="MobiDB-lite"/>
    </source>
</evidence>
<dbReference type="SUPFAM" id="SSF51045">
    <property type="entry name" value="WW domain"/>
    <property type="match status" value="1"/>
</dbReference>
<dbReference type="InterPro" id="IPR038190">
    <property type="entry name" value="SRI_sf"/>
</dbReference>
<feature type="compositionally biased region" description="Low complexity" evidence="4">
    <location>
        <begin position="405"/>
        <end position="420"/>
    </location>
</feature>
<reference evidence="7" key="1">
    <citation type="submission" date="2022-11" db="UniProtKB">
        <authorList>
            <consortium name="WormBaseParasite"/>
        </authorList>
    </citation>
    <scope>IDENTIFICATION</scope>
</reference>
<feature type="compositionally biased region" description="Low complexity" evidence="4">
    <location>
        <begin position="95"/>
        <end position="109"/>
    </location>
</feature>
<evidence type="ECO:0000313" key="7">
    <source>
        <dbReference type="WBParaSite" id="nRc.2.0.1.t22581-RA"/>
    </source>
</evidence>
<dbReference type="GO" id="GO:0046975">
    <property type="term" value="F:histone H3K36 methyltransferase activity"/>
    <property type="evidence" value="ECO:0007669"/>
    <property type="project" value="InterPro"/>
</dbReference>
<feature type="compositionally biased region" description="Basic and acidic residues" evidence="4">
    <location>
        <begin position="423"/>
        <end position="438"/>
    </location>
</feature>
<feature type="compositionally biased region" description="Basic residues" evidence="4">
    <location>
        <begin position="494"/>
        <end position="506"/>
    </location>
</feature>
<feature type="coiled-coil region" evidence="3">
    <location>
        <begin position="145"/>
        <end position="181"/>
    </location>
</feature>
<feature type="region of interest" description="Disordered" evidence="4">
    <location>
        <begin position="494"/>
        <end position="563"/>
    </location>
</feature>
<feature type="domain" description="WW" evidence="5">
    <location>
        <begin position="367"/>
        <end position="400"/>
    </location>
</feature>
<organism evidence="6 7">
    <name type="scientific">Romanomermis culicivorax</name>
    <name type="common">Nematode worm</name>
    <dbReference type="NCBI Taxonomy" id="13658"/>
    <lineage>
        <taxon>Eukaryota</taxon>
        <taxon>Metazoa</taxon>
        <taxon>Ecdysozoa</taxon>
        <taxon>Nematoda</taxon>
        <taxon>Enoplea</taxon>
        <taxon>Dorylaimia</taxon>
        <taxon>Mermithida</taxon>
        <taxon>Mermithoidea</taxon>
        <taxon>Mermithidae</taxon>
        <taxon>Romanomermis</taxon>
    </lineage>
</organism>
<keyword evidence="3" id="KW-0175">Coiled coil</keyword>
<dbReference type="InterPro" id="IPR013257">
    <property type="entry name" value="SRI"/>
</dbReference>
<dbReference type="Pfam" id="PF00397">
    <property type="entry name" value="WW"/>
    <property type="match status" value="1"/>
</dbReference>
<dbReference type="Gene3D" id="2.20.70.10">
    <property type="match status" value="1"/>
</dbReference>
<dbReference type="AlphaFoldDB" id="A0A915JA74"/>
<keyword evidence="2" id="KW-0539">Nucleus</keyword>
<evidence type="ECO:0000259" key="5">
    <source>
        <dbReference type="PROSITE" id="PS50020"/>
    </source>
</evidence>